<dbReference type="InterPro" id="IPR009097">
    <property type="entry name" value="Cyclic_Pdiesterase"/>
</dbReference>
<evidence type="ECO:0000313" key="2">
    <source>
        <dbReference type="Proteomes" id="UP000199347"/>
    </source>
</evidence>
<dbReference type="EMBL" id="FMVW01000001">
    <property type="protein sequence ID" value="SCZ21834.1"/>
    <property type="molecule type" value="Genomic_DNA"/>
</dbReference>
<dbReference type="AlphaFoldDB" id="A0A1G5MAM5"/>
<sequence length="168" mass="18828">MAQPLILTLKLDDATFVRLDALRRAHYPPERNQVPAHLTLFHALPGERKSLLRPMLEEAARRQRKIPLAFKGVKSLGGGVALTVEAPALSALRRDLADEFAPFLTAQDNAGFRPHVTLQNKVTTAEAETLRRELTTALRPFEGRGEGLILWRYLGGPWQREAVFPFRG</sequence>
<name>A0A1G5MAM5_AFIMA</name>
<dbReference type="STRING" id="1120955.SAMN03080610_00330"/>
<evidence type="ECO:0000313" key="1">
    <source>
        <dbReference type="EMBL" id="SCZ21834.1"/>
    </source>
</evidence>
<gene>
    <name evidence="1" type="ORF">SAMN03080610_00330</name>
</gene>
<organism evidence="1 2">
    <name type="scientific">Afifella marina DSM 2698</name>
    <dbReference type="NCBI Taxonomy" id="1120955"/>
    <lineage>
        <taxon>Bacteria</taxon>
        <taxon>Pseudomonadati</taxon>
        <taxon>Pseudomonadota</taxon>
        <taxon>Alphaproteobacteria</taxon>
        <taxon>Hyphomicrobiales</taxon>
        <taxon>Afifellaceae</taxon>
        <taxon>Afifella</taxon>
    </lineage>
</organism>
<dbReference type="Gene3D" id="3.90.1140.10">
    <property type="entry name" value="Cyclic phosphodiesterase"/>
    <property type="match status" value="1"/>
</dbReference>
<reference evidence="1 2" key="1">
    <citation type="submission" date="2016-10" db="EMBL/GenBank/DDBJ databases">
        <authorList>
            <person name="de Groot N.N."/>
        </authorList>
    </citation>
    <scope>NUCLEOTIDE SEQUENCE [LARGE SCALE GENOMIC DNA]</scope>
    <source>
        <strain evidence="1 2">DSM 2698</strain>
    </source>
</reference>
<keyword evidence="1" id="KW-0436">Ligase</keyword>
<dbReference type="SUPFAM" id="SSF55144">
    <property type="entry name" value="LigT-like"/>
    <property type="match status" value="1"/>
</dbReference>
<dbReference type="GO" id="GO:0016874">
    <property type="term" value="F:ligase activity"/>
    <property type="evidence" value="ECO:0007669"/>
    <property type="project" value="UniProtKB-KW"/>
</dbReference>
<proteinExistence type="predicted"/>
<keyword evidence="2" id="KW-1185">Reference proteome</keyword>
<dbReference type="RefSeq" id="WP_244514362.1">
    <property type="nucleotide sequence ID" value="NZ_FMVW01000001.1"/>
</dbReference>
<protein>
    <submittedName>
        <fullName evidence="1">2'-5' RNA ligase</fullName>
    </submittedName>
</protein>
<dbReference type="Proteomes" id="UP000199347">
    <property type="component" value="Unassembled WGS sequence"/>
</dbReference>
<accession>A0A1G5MAM5</accession>
<dbReference type="Pfam" id="PF13563">
    <property type="entry name" value="2_5_RNA_ligase2"/>
    <property type="match status" value="1"/>
</dbReference>